<keyword evidence="9" id="KW-1185">Reference proteome</keyword>
<name>B6K3D7_SCHJY</name>
<evidence type="ECO:0000256" key="5">
    <source>
        <dbReference type="SAM" id="Phobius"/>
    </source>
</evidence>
<dbReference type="PANTHER" id="PTHR43731">
    <property type="entry name" value="RHOMBOID PROTEASE"/>
    <property type="match status" value="1"/>
</dbReference>
<evidence type="ECO:0000313" key="8">
    <source>
        <dbReference type="JaponicusDB" id="SJAG_03121"/>
    </source>
</evidence>
<proteinExistence type="predicted"/>
<feature type="transmembrane region" description="Helical" evidence="5">
    <location>
        <begin position="193"/>
        <end position="212"/>
    </location>
</feature>
<dbReference type="OMA" id="WKPITFA"/>
<evidence type="ECO:0000313" key="7">
    <source>
        <dbReference type="EMBL" id="EEB07994.1"/>
    </source>
</evidence>
<feature type="transmembrane region" description="Helical" evidence="5">
    <location>
        <begin position="81"/>
        <end position="99"/>
    </location>
</feature>
<dbReference type="EMBL" id="KE651167">
    <property type="protein sequence ID" value="EEB07994.1"/>
    <property type="molecule type" value="Genomic_DNA"/>
</dbReference>
<dbReference type="Proteomes" id="UP000001744">
    <property type="component" value="Unassembled WGS sequence"/>
</dbReference>
<sequence>MFYRFFSKSGSSWRSQFQRRFYYRPWIRVKNIQATPLWKPVTFALGMGFASFSVAHALDARKQQAKKITSFRGRRIHQPSSKKIVLSIVGVNAAVLLLWKLRPYGKVVRFLDRYTIMNPVRTTLPSMLLSAFSHQSNWHFAVNMIAFYSFAPSVVDVMGPNQFLAFFTTSVLASNLVSIFHHRLRFGSAMTPGSLGASGAVYAIAAATSYFFPNASVSIIFLPFIPIRIGVALLGLMAFDAWGLINRSRFTFIDHAAHLGGGIFGWLYAKYGYSAYKRSLRPPPPPAVNSVFRRSVSW</sequence>
<dbReference type="GO" id="GO:0006465">
    <property type="term" value="P:signal peptide processing"/>
    <property type="evidence" value="ECO:0000318"/>
    <property type="project" value="GO_Central"/>
</dbReference>
<dbReference type="Gene3D" id="1.20.1540.10">
    <property type="entry name" value="Rhomboid-like"/>
    <property type="match status" value="1"/>
</dbReference>
<keyword evidence="3 5" id="KW-1133">Transmembrane helix</keyword>
<dbReference type="JaponicusDB" id="SJAG_03121">
    <property type="gene designation" value="rbd1"/>
</dbReference>
<dbReference type="STRING" id="402676.B6K3D7"/>
<keyword evidence="7" id="KW-0378">Hydrolase</keyword>
<dbReference type="VEuPathDB" id="FungiDB:SJAG_03121"/>
<dbReference type="AlphaFoldDB" id="B6K3D7"/>
<gene>
    <name evidence="8" type="primary">rbd1</name>
    <name evidence="7" type="ORF">SJAG_03121</name>
</gene>
<evidence type="ECO:0000256" key="4">
    <source>
        <dbReference type="ARBA" id="ARBA00023136"/>
    </source>
</evidence>
<dbReference type="GO" id="GO:0016020">
    <property type="term" value="C:membrane"/>
    <property type="evidence" value="ECO:0007669"/>
    <property type="project" value="UniProtKB-SubCell"/>
</dbReference>
<organism evidence="7 9">
    <name type="scientific">Schizosaccharomyces japonicus (strain yFS275 / FY16936)</name>
    <name type="common">Fission yeast</name>
    <dbReference type="NCBI Taxonomy" id="402676"/>
    <lineage>
        <taxon>Eukaryota</taxon>
        <taxon>Fungi</taxon>
        <taxon>Dikarya</taxon>
        <taxon>Ascomycota</taxon>
        <taxon>Taphrinomycotina</taxon>
        <taxon>Schizosaccharomycetes</taxon>
        <taxon>Schizosaccharomycetales</taxon>
        <taxon>Schizosaccharomycetaceae</taxon>
        <taxon>Schizosaccharomyces</taxon>
    </lineage>
</organism>
<evidence type="ECO:0000256" key="1">
    <source>
        <dbReference type="ARBA" id="ARBA00004141"/>
    </source>
</evidence>
<dbReference type="PANTHER" id="PTHR43731:SF35">
    <property type="entry name" value="RHOMBOID PROTEASE"/>
    <property type="match status" value="1"/>
</dbReference>
<evidence type="ECO:0000259" key="6">
    <source>
        <dbReference type="Pfam" id="PF01694"/>
    </source>
</evidence>
<dbReference type="RefSeq" id="XP_002174287.1">
    <property type="nucleotide sequence ID" value="XM_002174251.1"/>
</dbReference>
<dbReference type="InterPro" id="IPR022764">
    <property type="entry name" value="Peptidase_S54_rhomboid_dom"/>
</dbReference>
<accession>B6K3D7</accession>
<keyword evidence="2 5" id="KW-0812">Transmembrane</keyword>
<dbReference type="eggNOG" id="KOG2980">
    <property type="taxonomic scope" value="Eukaryota"/>
</dbReference>
<dbReference type="GO" id="GO:0004252">
    <property type="term" value="F:serine-type endopeptidase activity"/>
    <property type="evidence" value="ECO:0000318"/>
    <property type="project" value="GO_Central"/>
</dbReference>
<evidence type="ECO:0000256" key="2">
    <source>
        <dbReference type="ARBA" id="ARBA00022692"/>
    </source>
</evidence>
<evidence type="ECO:0000313" key="9">
    <source>
        <dbReference type="Proteomes" id="UP000001744"/>
    </source>
</evidence>
<dbReference type="SUPFAM" id="SSF144091">
    <property type="entry name" value="Rhomboid-like"/>
    <property type="match status" value="1"/>
</dbReference>
<dbReference type="InterPro" id="IPR035952">
    <property type="entry name" value="Rhomboid-like_sf"/>
</dbReference>
<feature type="transmembrane region" description="Helical" evidence="5">
    <location>
        <begin position="161"/>
        <end position="181"/>
    </location>
</feature>
<evidence type="ECO:0000256" key="3">
    <source>
        <dbReference type="ARBA" id="ARBA00022989"/>
    </source>
</evidence>
<reference evidence="7 9" key="1">
    <citation type="journal article" date="2011" name="Science">
        <title>Comparative functional genomics of the fission yeasts.</title>
        <authorList>
            <person name="Rhind N."/>
            <person name="Chen Z."/>
            <person name="Yassour M."/>
            <person name="Thompson D.A."/>
            <person name="Haas B.J."/>
            <person name="Habib N."/>
            <person name="Wapinski I."/>
            <person name="Roy S."/>
            <person name="Lin M.F."/>
            <person name="Heiman D.I."/>
            <person name="Young S.K."/>
            <person name="Furuya K."/>
            <person name="Guo Y."/>
            <person name="Pidoux A."/>
            <person name="Chen H.M."/>
            <person name="Robbertse B."/>
            <person name="Goldberg J.M."/>
            <person name="Aoki K."/>
            <person name="Bayne E.H."/>
            <person name="Berlin A.M."/>
            <person name="Desjardins C.A."/>
            <person name="Dobbs E."/>
            <person name="Dukaj L."/>
            <person name="Fan L."/>
            <person name="FitzGerald M.G."/>
            <person name="French C."/>
            <person name="Gujja S."/>
            <person name="Hansen K."/>
            <person name="Keifenheim D."/>
            <person name="Levin J.Z."/>
            <person name="Mosher R.A."/>
            <person name="Mueller C.A."/>
            <person name="Pfiffner J."/>
            <person name="Priest M."/>
            <person name="Russ C."/>
            <person name="Smialowska A."/>
            <person name="Swoboda P."/>
            <person name="Sykes S.M."/>
            <person name="Vaughn M."/>
            <person name="Vengrova S."/>
            <person name="Yoder R."/>
            <person name="Zeng Q."/>
            <person name="Allshire R."/>
            <person name="Baulcombe D."/>
            <person name="Birren B.W."/>
            <person name="Brown W."/>
            <person name="Ekwall K."/>
            <person name="Kellis M."/>
            <person name="Leatherwood J."/>
            <person name="Levin H."/>
            <person name="Margalit H."/>
            <person name="Martienssen R."/>
            <person name="Nieduszynski C.A."/>
            <person name="Spatafora J.W."/>
            <person name="Friedman N."/>
            <person name="Dalgaard J.Z."/>
            <person name="Baumann P."/>
            <person name="Niki H."/>
            <person name="Regev A."/>
            <person name="Nusbaum C."/>
        </authorList>
    </citation>
    <scope>NUCLEOTIDE SEQUENCE [LARGE SCALE GENOMIC DNA]</scope>
    <source>
        <strain evidence="9">yFS275 / FY16936</strain>
    </source>
</reference>
<keyword evidence="7" id="KW-0645">Protease</keyword>
<feature type="transmembrane region" description="Helical" evidence="5">
    <location>
        <begin position="218"/>
        <end position="239"/>
    </location>
</feature>
<dbReference type="GeneID" id="7048467"/>
<protein>
    <submittedName>
        <fullName evidence="7">Rhomboid protease</fullName>
    </submittedName>
</protein>
<keyword evidence="4 5" id="KW-0472">Membrane</keyword>
<dbReference type="HOGENOM" id="CLU_034022_0_0_1"/>
<dbReference type="InterPro" id="IPR050925">
    <property type="entry name" value="Rhomboid_protease_S54"/>
</dbReference>
<dbReference type="OrthoDB" id="10260614at2759"/>
<dbReference type="Pfam" id="PF01694">
    <property type="entry name" value="Rhomboid"/>
    <property type="match status" value="1"/>
</dbReference>
<comment type="subcellular location">
    <subcellularLocation>
        <location evidence="1">Membrane</location>
        <topology evidence="1">Multi-pass membrane protein</topology>
    </subcellularLocation>
</comment>
<feature type="domain" description="Peptidase S54 rhomboid" evidence="6">
    <location>
        <begin position="127"/>
        <end position="271"/>
    </location>
</feature>
<dbReference type="FunFam" id="1.20.1540.10:FF:000012">
    <property type="entry name" value="Rhomboid family protein"/>
    <property type="match status" value="1"/>
</dbReference>